<keyword evidence="4" id="KW-0175">Coiled coil</keyword>
<comment type="subunit">
    <text evidence="3">Heterohexamer of two PFD-alpha type and four PFD-beta type subunits.</text>
</comment>
<dbReference type="PANTHER" id="PTHR21100:SF9">
    <property type="entry name" value="PREFOLDIN SUBUNIT 4"/>
    <property type="match status" value="1"/>
</dbReference>
<evidence type="ECO:0000256" key="3">
    <source>
        <dbReference type="PIRNR" id="PIRNR016477"/>
    </source>
</evidence>
<dbReference type="EMBL" id="JAMWBK010000004">
    <property type="protein sequence ID" value="KAJ8905656.1"/>
    <property type="molecule type" value="Genomic_DNA"/>
</dbReference>
<gene>
    <name evidence="5" type="ORF">NDN08_002162</name>
</gene>
<dbReference type="Pfam" id="PF01920">
    <property type="entry name" value="Prefoldin_2"/>
    <property type="match status" value="1"/>
</dbReference>
<evidence type="ECO:0000313" key="6">
    <source>
        <dbReference type="Proteomes" id="UP001157974"/>
    </source>
</evidence>
<dbReference type="Proteomes" id="UP001157974">
    <property type="component" value="Unassembled WGS sequence"/>
</dbReference>
<name>A0AAV8UVV1_9RHOD</name>
<evidence type="ECO:0000313" key="5">
    <source>
        <dbReference type="EMBL" id="KAJ8905656.1"/>
    </source>
</evidence>
<dbReference type="SUPFAM" id="SSF46579">
    <property type="entry name" value="Prefoldin"/>
    <property type="match status" value="1"/>
</dbReference>
<dbReference type="GO" id="GO:0006457">
    <property type="term" value="P:protein folding"/>
    <property type="evidence" value="ECO:0007669"/>
    <property type="project" value="UniProtKB-UniRule"/>
</dbReference>
<dbReference type="InterPro" id="IPR002777">
    <property type="entry name" value="PFD_beta-like"/>
</dbReference>
<dbReference type="GO" id="GO:0005737">
    <property type="term" value="C:cytoplasm"/>
    <property type="evidence" value="ECO:0007669"/>
    <property type="project" value="TreeGrafter"/>
</dbReference>
<dbReference type="AlphaFoldDB" id="A0AAV8UVV1"/>
<keyword evidence="2 3" id="KW-0143">Chaperone</keyword>
<evidence type="ECO:0000256" key="4">
    <source>
        <dbReference type="SAM" id="Coils"/>
    </source>
</evidence>
<comment type="function">
    <text evidence="3">Binds specifically to cytosolic chaperonin (c-CPN) and transfers target proteins to it. Binds to nascent polypeptide chain and promotes folding in an environment in which there are many competing pathways for nonnative proteins.</text>
</comment>
<organism evidence="5 6">
    <name type="scientific">Rhodosorus marinus</name>
    <dbReference type="NCBI Taxonomy" id="101924"/>
    <lineage>
        <taxon>Eukaryota</taxon>
        <taxon>Rhodophyta</taxon>
        <taxon>Stylonematophyceae</taxon>
        <taxon>Stylonematales</taxon>
        <taxon>Stylonemataceae</taxon>
        <taxon>Rhodosorus</taxon>
    </lineage>
</organism>
<dbReference type="GO" id="GO:0051082">
    <property type="term" value="F:unfolded protein binding"/>
    <property type="evidence" value="ECO:0007669"/>
    <property type="project" value="InterPro"/>
</dbReference>
<protein>
    <recommendedName>
        <fullName evidence="3">Prefoldin subunit 4</fullName>
    </recommendedName>
</protein>
<dbReference type="PANTHER" id="PTHR21100">
    <property type="entry name" value="PREFOLDIN SUBUNIT 4"/>
    <property type="match status" value="1"/>
</dbReference>
<sequence length="132" mass="15238">MSGMLKKEDESEKNVTLEDQQKINQFSRLLNEKLELQAFLSVRKDLHQLYDDASDELMLAADNEKVQFAVGDAFIFTAKDEAEETVEQCKTEIVRTMEDSQKKYDNKVESMTQLKTELYAKFGNSINLEEEA</sequence>
<evidence type="ECO:0000256" key="2">
    <source>
        <dbReference type="ARBA" id="ARBA00023186"/>
    </source>
</evidence>
<evidence type="ECO:0000256" key="1">
    <source>
        <dbReference type="ARBA" id="ARBA00008045"/>
    </source>
</evidence>
<comment type="similarity">
    <text evidence="1 3">Belongs to the prefoldin subunit beta family.</text>
</comment>
<accession>A0AAV8UVV1</accession>
<reference evidence="5 6" key="1">
    <citation type="journal article" date="2023" name="Nat. Commun.">
        <title>Origin of minicircular mitochondrial genomes in red algae.</title>
        <authorList>
            <person name="Lee Y."/>
            <person name="Cho C.H."/>
            <person name="Lee Y.M."/>
            <person name="Park S.I."/>
            <person name="Yang J.H."/>
            <person name="West J.A."/>
            <person name="Bhattacharya D."/>
            <person name="Yoon H.S."/>
        </authorList>
    </citation>
    <scope>NUCLEOTIDE SEQUENCE [LARGE SCALE GENOMIC DNA]</scope>
    <source>
        <strain evidence="5 6">CCMP1338</strain>
        <tissue evidence="5">Whole cell</tissue>
    </source>
</reference>
<dbReference type="GO" id="GO:0016272">
    <property type="term" value="C:prefoldin complex"/>
    <property type="evidence" value="ECO:0007669"/>
    <property type="project" value="UniProtKB-UniRule"/>
</dbReference>
<dbReference type="PIRSF" id="PIRSF016477">
    <property type="entry name" value="Prefoldin_subunit_4"/>
    <property type="match status" value="1"/>
</dbReference>
<feature type="coiled-coil region" evidence="4">
    <location>
        <begin position="79"/>
        <end position="117"/>
    </location>
</feature>
<keyword evidence="6" id="KW-1185">Reference proteome</keyword>
<comment type="caution">
    <text evidence="5">The sequence shown here is derived from an EMBL/GenBank/DDBJ whole genome shotgun (WGS) entry which is preliminary data.</text>
</comment>
<proteinExistence type="inferred from homology"/>
<dbReference type="InterPro" id="IPR016661">
    <property type="entry name" value="PFDN4"/>
</dbReference>